<dbReference type="SMART" id="SM00673">
    <property type="entry name" value="CARP"/>
    <property type="match status" value="1"/>
</dbReference>
<dbReference type="Gene3D" id="2.160.20.70">
    <property type="match status" value="1"/>
</dbReference>
<keyword evidence="8" id="KW-1185">Reference proteome</keyword>
<dbReference type="EMBL" id="JAQQWL010000004">
    <property type="protein sequence ID" value="KAK8075905.1"/>
    <property type="molecule type" value="Genomic_DNA"/>
</dbReference>
<comment type="subcellular location">
    <subcellularLocation>
        <location evidence="1">Cytoplasm</location>
    </subcellularLocation>
</comment>
<evidence type="ECO:0000313" key="8">
    <source>
        <dbReference type="Proteomes" id="UP001480595"/>
    </source>
</evidence>
<keyword evidence="3" id="KW-0963">Cytoplasm</keyword>
<comment type="caution">
    <text evidence="7">The sequence shown here is derived from an EMBL/GenBank/DDBJ whole genome shotgun (WGS) entry which is preliminary data.</text>
</comment>
<dbReference type="PANTHER" id="PTHR15139:SF0">
    <property type="entry name" value="TUBULIN-SPECIFIC CHAPERONE C"/>
    <property type="match status" value="1"/>
</dbReference>
<dbReference type="Gene3D" id="1.20.58.1250">
    <property type="entry name" value="Tubulin Binding Cofactor C, N-terminal domain"/>
    <property type="match status" value="1"/>
</dbReference>
<dbReference type="Proteomes" id="UP001480595">
    <property type="component" value="Unassembled WGS sequence"/>
</dbReference>
<evidence type="ECO:0000256" key="4">
    <source>
        <dbReference type="ARBA" id="ARBA00023186"/>
    </source>
</evidence>
<protein>
    <submittedName>
        <fullName evidence="7">Tubulin binding cofactor C</fullName>
    </submittedName>
</protein>
<dbReference type="PROSITE" id="PS51329">
    <property type="entry name" value="C_CAP_COFACTOR_C"/>
    <property type="match status" value="1"/>
</dbReference>
<sequence>MTTTQVFVPYSPTDGPRSPTIHRMSDPKERFYRHFQTEITDQIDGLATLSPVAGERRDCIDHVLAGVSRLSNEVADAKEYIPAYDQRAYGQAIKALTDNLNKATGQSSASTSTSTSTATISSTTSKPRFQFKPRAVQATTTQKETTQYQPDPRQLNLKLSNISSRHDESDGKISPSALASDEERDTVSNLPHGEITTKDYNKEMATQGGSDANPRIRKPSFSTARTISIYDHTGLHIILPSSASRATASGSLADLDSCVVDMTVPTSSLTSGVPFAGLVITKIHRSLLVCGTVTGPVHITGVKNSIIVVAARQVRIHECENVDLYLHCGSHPIIEDCSGMRFAPIPSTYYVVTDTESWNKQTGKAEEVGSENQWDQVDDFKWLKAESSPNWRVLPQEARIADDVWQKTVSGNLTSRKEILRSVGVGS</sequence>
<dbReference type="PANTHER" id="PTHR15139">
    <property type="entry name" value="TUBULIN FOLDING COFACTOR C"/>
    <property type="match status" value="1"/>
</dbReference>
<accession>A0ABR1W0F8</accession>
<evidence type="ECO:0000256" key="3">
    <source>
        <dbReference type="ARBA" id="ARBA00022490"/>
    </source>
</evidence>
<dbReference type="InterPro" id="IPR038397">
    <property type="entry name" value="TBCC_N_sf"/>
</dbReference>
<feature type="domain" description="C-CAP/cofactor C-like" evidence="6">
    <location>
        <begin position="214"/>
        <end position="382"/>
    </location>
</feature>
<name>A0ABR1W0F8_9PEZI</name>
<evidence type="ECO:0000256" key="1">
    <source>
        <dbReference type="ARBA" id="ARBA00004496"/>
    </source>
</evidence>
<dbReference type="InterPro" id="IPR006599">
    <property type="entry name" value="CARP_motif"/>
</dbReference>
<feature type="compositionally biased region" description="Low complexity" evidence="5">
    <location>
        <begin position="107"/>
        <end position="125"/>
    </location>
</feature>
<dbReference type="RefSeq" id="XP_066718864.1">
    <property type="nucleotide sequence ID" value="XM_066854586.1"/>
</dbReference>
<dbReference type="GeneID" id="92087649"/>
<reference evidence="7 8" key="1">
    <citation type="submission" date="2023-01" db="EMBL/GenBank/DDBJ databases">
        <title>Analysis of 21 Apiospora genomes using comparative genomics revels a genus with tremendous synthesis potential of carbohydrate active enzymes and secondary metabolites.</title>
        <authorList>
            <person name="Sorensen T."/>
        </authorList>
    </citation>
    <scope>NUCLEOTIDE SEQUENCE [LARGE SCALE GENOMIC DNA]</scope>
    <source>
        <strain evidence="7 8">CBS 135458</strain>
    </source>
</reference>
<keyword evidence="4" id="KW-0143">Chaperone</keyword>
<organism evidence="7 8">
    <name type="scientific">Apiospora phragmitis</name>
    <dbReference type="NCBI Taxonomy" id="2905665"/>
    <lineage>
        <taxon>Eukaryota</taxon>
        <taxon>Fungi</taxon>
        <taxon>Dikarya</taxon>
        <taxon>Ascomycota</taxon>
        <taxon>Pezizomycotina</taxon>
        <taxon>Sordariomycetes</taxon>
        <taxon>Xylariomycetidae</taxon>
        <taxon>Amphisphaeriales</taxon>
        <taxon>Apiosporaceae</taxon>
        <taxon>Apiospora</taxon>
    </lineage>
</organism>
<feature type="region of interest" description="Disordered" evidence="5">
    <location>
        <begin position="103"/>
        <end position="194"/>
    </location>
</feature>
<dbReference type="InterPro" id="IPR012945">
    <property type="entry name" value="Tubulin-bd_cofactor_C_dom"/>
</dbReference>
<evidence type="ECO:0000259" key="6">
    <source>
        <dbReference type="PROSITE" id="PS51329"/>
    </source>
</evidence>
<feature type="compositionally biased region" description="Polar residues" evidence="5">
    <location>
        <begin position="137"/>
        <end position="149"/>
    </location>
</feature>
<evidence type="ECO:0000256" key="5">
    <source>
        <dbReference type="SAM" id="MobiDB-lite"/>
    </source>
</evidence>
<evidence type="ECO:0000256" key="2">
    <source>
        <dbReference type="ARBA" id="ARBA00008848"/>
    </source>
</evidence>
<evidence type="ECO:0000313" key="7">
    <source>
        <dbReference type="EMBL" id="KAK8075905.1"/>
    </source>
</evidence>
<dbReference type="InterPro" id="IPR016098">
    <property type="entry name" value="CAP/MinC_C"/>
</dbReference>
<dbReference type="InterPro" id="IPR017901">
    <property type="entry name" value="C-CAP_CF_C-like"/>
</dbReference>
<dbReference type="InterPro" id="IPR027684">
    <property type="entry name" value="TBCC"/>
</dbReference>
<gene>
    <name evidence="7" type="ORF">PG994_003177</name>
</gene>
<comment type="similarity">
    <text evidence="2">Belongs to the TBCC family.</text>
</comment>
<dbReference type="Pfam" id="PF07986">
    <property type="entry name" value="TBCC"/>
    <property type="match status" value="1"/>
</dbReference>
<proteinExistence type="inferred from homology"/>